<proteinExistence type="inferred from homology"/>
<comment type="subcellular location">
    <subcellularLocation>
        <location evidence="1">Membrane</location>
    </subcellularLocation>
</comment>
<feature type="transmembrane region" description="Helical" evidence="6">
    <location>
        <begin position="50"/>
        <end position="69"/>
    </location>
</feature>
<keyword evidence="6" id="KW-0812">Transmembrane</keyword>
<dbReference type="GO" id="GO:0016780">
    <property type="term" value="F:phosphotransferase activity, for other substituted phosphate groups"/>
    <property type="evidence" value="ECO:0007669"/>
    <property type="project" value="InterPro"/>
</dbReference>
<accession>A0A7S0X1J6</accession>
<dbReference type="GO" id="GO:0016020">
    <property type="term" value="C:membrane"/>
    <property type="evidence" value="ECO:0007669"/>
    <property type="project" value="UniProtKB-SubCell"/>
</dbReference>
<evidence type="ECO:0000256" key="6">
    <source>
        <dbReference type="SAM" id="Phobius"/>
    </source>
</evidence>
<keyword evidence="6" id="KW-1133">Transmembrane helix</keyword>
<dbReference type="Pfam" id="PF01066">
    <property type="entry name" value="CDP-OH_P_transf"/>
    <property type="match status" value="1"/>
</dbReference>
<protein>
    <recommendedName>
        <fullName evidence="8">Ethanolaminephosphotransferase</fullName>
    </recommendedName>
</protein>
<dbReference type="EMBL" id="HBFB01038124">
    <property type="protein sequence ID" value="CAD8697295.1"/>
    <property type="molecule type" value="Transcribed_RNA"/>
</dbReference>
<dbReference type="PANTHER" id="PTHR10414:SF37">
    <property type="entry name" value="BB IN A BOXCAR, ISOFORM C"/>
    <property type="match status" value="1"/>
</dbReference>
<dbReference type="InterPro" id="IPR014472">
    <property type="entry name" value="CHOPT"/>
</dbReference>
<organism evidence="7">
    <name type="scientific">Chlamydomonas leiostraca</name>
    <dbReference type="NCBI Taxonomy" id="1034604"/>
    <lineage>
        <taxon>Eukaryota</taxon>
        <taxon>Viridiplantae</taxon>
        <taxon>Chlorophyta</taxon>
        <taxon>core chlorophytes</taxon>
        <taxon>Chlorophyceae</taxon>
        <taxon>CS clade</taxon>
        <taxon>Chlamydomonadales</taxon>
        <taxon>Chlamydomonadaceae</taxon>
        <taxon>Chlamydomonas</taxon>
    </lineage>
</organism>
<reference evidence="7" key="1">
    <citation type="submission" date="2021-01" db="EMBL/GenBank/DDBJ databases">
        <authorList>
            <person name="Corre E."/>
            <person name="Pelletier E."/>
            <person name="Niang G."/>
            <person name="Scheremetjew M."/>
            <person name="Finn R."/>
            <person name="Kale V."/>
            <person name="Holt S."/>
            <person name="Cochrane G."/>
            <person name="Meng A."/>
            <person name="Brown T."/>
            <person name="Cohen L."/>
        </authorList>
    </citation>
    <scope>NUCLEOTIDE SEQUENCE</scope>
    <source>
        <strain evidence="7">SAG 11-49</strain>
    </source>
</reference>
<dbReference type="InterPro" id="IPR048254">
    <property type="entry name" value="CDP_ALCOHOL_P_TRANSF_CS"/>
</dbReference>
<comment type="similarity">
    <text evidence="2 5">Belongs to the CDP-alcohol phosphatidyltransferase class-I family.</text>
</comment>
<evidence type="ECO:0008006" key="8">
    <source>
        <dbReference type="Google" id="ProtNLM"/>
    </source>
</evidence>
<evidence type="ECO:0000256" key="1">
    <source>
        <dbReference type="ARBA" id="ARBA00004370"/>
    </source>
</evidence>
<feature type="transmembrane region" description="Helical" evidence="6">
    <location>
        <begin position="135"/>
        <end position="159"/>
    </location>
</feature>
<evidence type="ECO:0000256" key="5">
    <source>
        <dbReference type="RuleBase" id="RU003750"/>
    </source>
</evidence>
<keyword evidence="3 5" id="KW-0808">Transferase</keyword>
<evidence type="ECO:0000313" key="7">
    <source>
        <dbReference type="EMBL" id="CAD8697295.1"/>
    </source>
</evidence>
<dbReference type="Gene3D" id="1.20.120.1760">
    <property type="match status" value="1"/>
</dbReference>
<feature type="transmembrane region" description="Helical" evidence="6">
    <location>
        <begin position="225"/>
        <end position="245"/>
    </location>
</feature>
<dbReference type="InterPro" id="IPR000462">
    <property type="entry name" value="CDP-OH_P_trans"/>
</dbReference>
<name>A0A7S0X1J6_9CHLO</name>
<dbReference type="PIRSF" id="PIRSF015665">
    <property type="entry name" value="CHOPT"/>
    <property type="match status" value="1"/>
</dbReference>
<dbReference type="InterPro" id="IPR043130">
    <property type="entry name" value="CDP-OH_PTrfase_TM_dom"/>
</dbReference>
<evidence type="ECO:0000256" key="2">
    <source>
        <dbReference type="ARBA" id="ARBA00010441"/>
    </source>
</evidence>
<feature type="transmembrane region" description="Helical" evidence="6">
    <location>
        <begin position="81"/>
        <end position="99"/>
    </location>
</feature>
<keyword evidence="4 6" id="KW-0472">Membrane</keyword>
<evidence type="ECO:0000256" key="4">
    <source>
        <dbReference type="ARBA" id="ARBA00023136"/>
    </source>
</evidence>
<gene>
    <name evidence="7" type="ORF">CLEI1391_LOCUS21482</name>
</gene>
<sequence length="388" mass="42207">MKHAYLSRRALDGLKHYKYKPGGYTILDVIHAPIWNGITDMLPMWLAPNLITLTGLMGVIGSYLISAYYLPDFVGQDTPRWVFALNALATVVYVNLDCIDGKQARRTRSSSPLGQLFDHGCDALSVHLLLGNTQVAIGAACGPLTGFMQFVLMVTWILAHWEEYHTGNLLYGNGLCGVLEANYALATMSAVSAAFGVGVWDTPLSTLLPFLPACVTQPYVLRHGFYVVAILGCVPLISGQLWRVLTSDPKALPKEEVGHKELGRDAQVRQLALLGGLMLLGLWWQSDPGAGAAVGQCRVASHTYGVMYALVASQLIMTHMAKEPFRPAHWAYWVVAAGTLNAYTRALPVLPFSAALAAGAGATYLHYVWCVVEQVCVHLGIKCLTIKH</sequence>
<evidence type="ECO:0000256" key="3">
    <source>
        <dbReference type="ARBA" id="ARBA00022679"/>
    </source>
</evidence>
<dbReference type="PANTHER" id="PTHR10414">
    <property type="entry name" value="ETHANOLAMINEPHOSPHOTRANSFERASE"/>
    <property type="match status" value="1"/>
</dbReference>
<dbReference type="AlphaFoldDB" id="A0A7S0X1J6"/>
<dbReference type="PROSITE" id="PS00379">
    <property type="entry name" value="CDP_ALCOHOL_P_TRANSF"/>
    <property type="match status" value="1"/>
</dbReference>
<dbReference type="GO" id="GO:0008654">
    <property type="term" value="P:phospholipid biosynthetic process"/>
    <property type="evidence" value="ECO:0007669"/>
    <property type="project" value="InterPro"/>
</dbReference>